<comment type="subcellular location">
    <subcellularLocation>
        <location evidence="1">Endomembrane system</location>
    </subcellularLocation>
</comment>
<accession>A0A7G2CFN3</accession>
<organism evidence="6 7">
    <name type="scientific">Angomonas deanei</name>
    <dbReference type="NCBI Taxonomy" id="59799"/>
    <lineage>
        <taxon>Eukaryota</taxon>
        <taxon>Discoba</taxon>
        <taxon>Euglenozoa</taxon>
        <taxon>Kinetoplastea</taxon>
        <taxon>Metakinetoplastina</taxon>
        <taxon>Trypanosomatida</taxon>
        <taxon>Trypanosomatidae</taxon>
        <taxon>Strigomonadinae</taxon>
        <taxon>Angomonas</taxon>
    </lineage>
</organism>
<dbReference type="PANTHER" id="PTHR22780">
    <property type="entry name" value="ADAPTIN, ALPHA/GAMMA/EPSILON"/>
    <property type="match status" value="1"/>
</dbReference>
<reference evidence="6 7" key="1">
    <citation type="submission" date="2020-08" db="EMBL/GenBank/DDBJ databases">
        <authorList>
            <person name="Newling K."/>
            <person name="Davey J."/>
            <person name="Forrester S."/>
        </authorList>
    </citation>
    <scope>NUCLEOTIDE SEQUENCE [LARGE SCALE GENOMIC DNA]</scope>
    <source>
        <strain evidence="7">Crithidia deanei Carvalho (ATCC PRA-265)</strain>
    </source>
</reference>
<gene>
    <name evidence="6" type="ORF">ADEAN_000564200</name>
</gene>
<dbReference type="EMBL" id="LR877154">
    <property type="protein sequence ID" value="CAD2218155.1"/>
    <property type="molecule type" value="Genomic_DNA"/>
</dbReference>
<protein>
    <submittedName>
        <fullName evidence="6">Uncharacterized protein</fullName>
    </submittedName>
</protein>
<keyword evidence="7" id="KW-1185">Reference proteome</keyword>
<evidence type="ECO:0000256" key="5">
    <source>
        <dbReference type="SAM" id="MobiDB-lite"/>
    </source>
</evidence>
<dbReference type="VEuPathDB" id="TriTrypDB:ADEAN_000564200"/>
<proteinExistence type="predicted"/>
<dbReference type="InterPro" id="IPR016024">
    <property type="entry name" value="ARM-type_fold"/>
</dbReference>
<evidence type="ECO:0000313" key="7">
    <source>
        <dbReference type="Proteomes" id="UP000515908"/>
    </source>
</evidence>
<feature type="region of interest" description="Disordered" evidence="5">
    <location>
        <begin position="66"/>
        <end position="85"/>
    </location>
</feature>
<dbReference type="GO" id="GO:0005737">
    <property type="term" value="C:cytoplasm"/>
    <property type="evidence" value="ECO:0007669"/>
    <property type="project" value="UniProtKB-ARBA"/>
</dbReference>
<dbReference type="AlphaFoldDB" id="A0A7G2CFN3"/>
<dbReference type="Proteomes" id="UP000515908">
    <property type="component" value="Chromosome 10"/>
</dbReference>
<evidence type="ECO:0000256" key="3">
    <source>
        <dbReference type="ARBA" id="ARBA00022927"/>
    </source>
</evidence>
<keyword evidence="4" id="KW-0472">Membrane</keyword>
<dbReference type="GO" id="GO:0012505">
    <property type="term" value="C:endomembrane system"/>
    <property type="evidence" value="ECO:0007669"/>
    <property type="project" value="UniProtKB-SubCell"/>
</dbReference>
<evidence type="ECO:0000313" key="6">
    <source>
        <dbReference type="EMBL" id="CAD2218155.1"/>
    </source>
</evidence>
<dbReference type="GO" id="GO:0015031">
    <property type="term" value="P:protein transport"/>
    <property type="evidence" value="ECO:0007669"/>
    <property type="project" value="UniProtKB-KW"/>
</dbReference>
<dbReference type="Gene3D" id="1.25.10.10">
    <property type="entry name" value="Leucine-rich Repeat Variant"/>
    <property type="match status" value="1"/>
</dbReference>
<keyword evidence="2" id="KW-0813">Transport</keyword>
<keyword evidence="3" id="KW-0653">Protein transport</keyword>
<sequence length="189" mass="21133">MSKKDYSVGHSSRFVKYITKLSEANSKEEEVDLVRTDLTKMKAELSGNSTSSFDRILEAAKEDAYYDDGDDNERKHQQNGDVEDITTRSGKKYSYKDLKLKEVVVRLLHAEMCGEHADFAHIQCVHLLPSSYFLFKKTAYVGLATCVSPESEYYYLVIAQLQKDCKSDNYIEVAGGADGGGTVSARGTQ</sequence>
<dbReference type="InterPro" id="IPR050840">
    <property type="entry name" value="Adaptor_Complx_Large_Subunit"/>
</dbReference>
<name>A0A7G2CFN3_9TRYP</name>
<evidence type="ECO:0000256" key="1">
    <source>
        <dbReference type="ARBA" id="ARBA00004308"/>
    </source>
</evidence>
<dbReference type="InterPro" id="IPR011989">
    <property type="entry name" value="ARM-like"/>
</dbReference>
<evidence type="ECO:0000256" key="2">
    <source>
        <dbReference type="ARBA" id="ARBA00022448"/>
    </source>
</evidence>
<evidence type="ECO:0000256" key="4">
    <source>
        <dbReference type="ARBA" id="ARBA00023136"/>
    </source>
</evidence>
<dbReference type="SUPFAM" id="SSF48371">
    <property type="entry name" value="ARM repeat"/>
    <property type="match status" value="1"/>
</dbReference>